<dbReference type="STRING" id="1121316.SAMN02745207_01115"/>
<sequence length="125" mass="14918">MERIFDIINSSDFNIELTNLLIDLYSSDNKKYFKDLFFDENEINNLSQKQIDKLTKIAAVIEYIGNRNADVQLYNWIYSKRLKLEQPYTPGVEYESISRLKRIFSAPKEFSIRNVFFEEKTLKPM</sequence>
<dbReference type="EMBL" id="FQXM01000005">
    <property type="protein sequence ID" value="SHH43718.1"/>
    <property type="molecule type" value="Genomic_DNA"/>
</dbReference>
<evidence type="ECO:0000313" key="1">
    <source>
        <dbReference type="EMBL" id="SHH43718.1"/>
    </source>
</evidence>
<dbReference type="Proteomes" id="UP000184447">
    <property type="component" value="Unassembled WGS sequence"/>
</dbReference>
<dbReference type="RefSeq" id="WP_073337444.1">
    <property type="nucleotide sequence ID" value="NZ_FQXM01000005.1"/>
</dbReference>
<dbReference type="OrthoDB" id="2111771at2"/>
<reference evidence="1 2" key="1">
    <citation type="submission" date="2016-11" db="EMBL/GenBank/DDBJ databases">
        <authorList>
            <person name="Jaros S."/>
            <person name="Januszkiewicz K."/>
            <person name="Wedrychowicz H."/>
        </authorList>
    </citation>
    <scope>NUCLEOTIDE SEQUENCE [LARGE SCALE GENOMIC DNA]</scope>
    <source>
        <strain evidence="1 2">DSM 8605</strain>
    </source>
</reference>
<dbReference type="AlphaFoldDB" id="A0A1M5SZG0"/>
<gene>
    <name evidence="1" type="ORF">SAMN02745207_01115</name>
</gene>
<proteinExistence type="predicted"/>
<evidence type="ECO:0000313" key="2">
    <source>
        <dbReference type="Proteomes" id="UP000184447"/>
    </source>
</evidence>
<protein>
    <submittedName>
        <fullName evidence="1">Uncharacterized protein</fullName>
    </submittedName>
</protein>
<accession>A0A1M5SZG0</accession>
<keyword evidence="2" id="KW-1185">Reference proteome</keyword>
<organism evidence="1 2">
    <name type="scientific">Clostridium grantii DSM 8605</name>
    <dbReference type="NCBI Taxonomy" id="1121316"/>
    <lineage>
        <taxon>Bacteria</taxon>
        <taxon>Bacillati</taxon>
        <taxon>Bacillota</taxon>
        <taxon>Clostridia</taxon>
        <taxon>Eubacteriales</taxon>
        <taxon>Clostridiaceae</taxon>
        <taxon>Clostridium</taxon>
    </lineage>
</organism>
<name>A0A1M5SZG0_9CLOT</name>